<name>A0A8E2EBK0_9PEZI</name>
<dbReference type="InterPro" id="IPR002347">
    <property type="entry name" value="SDR_fam"/>
</dbReference>
<dbReference type="FunFam" id="3.40.50.720:FF:000084">
    <property type="entry name" value="Short-chain dehydrogenase reductase"/>
    <property type="match status" value="1"/>
</dbReference>
<keyword evidence="5" id="KW-1185">Reference proteome</keyword>
<keyword evidence="2" id="KW-0521">NADP</keyword>
<dbReference type="Pfam" id="PF13561">
    <property type="entry name" value="adh_short_C2"/>
    <property type="match status" value="1"/>
</dbReference>
<evidence type="ECO:0000313" key="5">
    <source>
        <dbReference type="Proteomes" id="UP000250266"/>
    </source>
</evidence>
<gene>
    <name evidence="4" type="ORF">K432DRAFT_352085</name>
</gene>
<sequence length="269" mass="29402">MDPLFEQGVALITGAGSGIGQQISRYFALRGCKKVFLVDLSTKGLEETRNIINSESPATHVTLQQTDVSNNESVKEMVRKCVEVYGRIDFAANNAGIATPNIKTADMEVKMFDRTCNVNMKGIHLCHKYEIEQMLQQEPLPVYNDYRAVRGSIVDTASMCGRAVLGTLPAYNSSKHAVISLMRVDARQYAKDGIRINAVCPGFVDTPMMRSDFLSEEHIKGAKAQSPMNRFVDSTEVAKGVMFLSGSAATAVTGTDLMVDAGAMTFHVF</sequence>
<dbReference type="OrthoDB" id="5840532at2759"/>
<evidence type="ECO:0000256" key="2">
    <source>
        <dbReference type="ARBA" id="ARBA00022857"/>
    </source>
</evidence>
<dbReference type="EMBL" id="KV744939">
    <property type="protein sequence ID" value="OCK80952.1"/>
    <property type="molecule type" value="Genomic_DNA"/>
</dbReference>
<dbReference type="GO" id="GO:0016491">
    <property type="term" value="F:oxidoreductase activity"/>
    <property type="evidence" value="ECO:0007669"/>
    <property type="project" value="UniProtKB-KW"/>
</dbReference>
<dbReference type="AlphaFoldDB" id="A0A8E2EBK0"/>
<dbReference type="PRINTS" id="PR00081">
    <property type="entry name" value="GDHRDH"/>
</dbReference>
<keyword evidence="3" id="KW-0560">Oxidoreductase</keyword>
<dbReference type="SUPFAM" id="SSF51735">
    <property type="entry name" value="NAD(P)-binding Rossmann-fold domains"/>
    <property type="match status" value="1"/>
</dbReference>
<dbReference type="InterPro" id="IPR036291">
    <property type="entry name" value="NAD(P)-bd_dom_sf"/>
</dbReference>
<reference evidence="4 5" key="1">
    <citation type="journal article" date="2016" name="Nat. Commun.">
        <title>Ectomycorrhizal ecology is imprinted in the genome of the dominant symbiotic fungus Cenococcum geophilum.</title>
        <authorList>
            <consortium name="DOE Joint Genome Institute"/>
            <person name="Peter M."/>
            <person name="Kohler A."/>
            <person name="Ohm R.A."/>
            <person name="Kuo A."/>
            <person name="Krutzmann J."/>
            <person name="Morin E."/>
            <person name="Arend M."/>
            <person name="Barry K.W."/>
            <person name="Binder M."/>
            <person name="Choi C."/>
            <person name="Clum A."/>
            <person name="Copeland A."/>
            <person name="Grisel N."/>
            <person name="Haridas S."/>
            <person name="Kipfer T."/>
            <person name="LaButti K."/>
            <person name="Lindquist E."/>
            <person name="Lipzen A."/>
            <person name="Maire R."/>
            <person name="Meier B."/>
            <person name="Mihaltcheva S."/>
            <person name="Molinier V."/>
            <person name="Murat C."/>
            <person name="Poggeler S."/>
            <person name="Quandt C.A."/>
            <person name="Sperisen C."/>
            <person name="Tritt A."/>
            <person name="Tisserant E."/>
            <person name="Crous P.W."/>
            <person name="Henrissat B."/>
            <person name="Nehls U."/>
            <person name="Egli S."/>
            <person name="Spatafora J.W."/>
            <person name="Grigoriev I.V."/>
            <person name="Martin F.M."/>
        </authorList>
    </citation>
    <scope>NUCLEOTIDE SEQUENCE [LARGE SCALE GENOMIC DNA]</scope>
    <source>
        <strain evidence="4 5">CBS 459.81</strain>
    </source>
</reference>
<dbReference type="PANTHER" id="PTHR24321:SF12">
    <property type="entry name" value="SHORT-CHAIN DEHYDROGENASE_REDUCTASE FAMILY, PUTATIVE (AFU_ORTHOLOGUE AFUA_5G14340)-RELATED"/>
    <property type="match status" value="1"/>
</dbReference>
<comment type="similarity">
    <text evidence="1">Belongs to the short-chain dehydrogenases/reductases (SDR) family.</text>
</comment>
<evidence type="ECO:0000313" key="4">
    <source>
        <dbReference type="EMBL" id="OCK80952.1"/>
    </source>
</evidence>
<evidence type="ECO:0000256" key="1">
    <source>
        <dbReference type="ARBA" id="ARBA00006484"/>
    </source>
</evidence>
<evidence type="ECO:0000256" key="3">
    <source>
        <dbReference type="ARBA" id="ARBA00023002"/>
    </source>
</evidence>
<accession>A0A8E2EBK0</accession>
<organism evidence="4 5">
    <name type="scientific">Lepidopterella palustris CBS 459.81</name>
    <dbReference type="NCBI Taxonomy" id="1314670"/>
    <lineage>
        <taxon>Eukaryota</taxon>
        <taxon>Fungi</taxon>
        <taxon>Dikarya</taxon>
        <taxon>Ascomycota</taxon>
        <taxon>Pezizomycotina</taxon>
        <taxon>Dothideomycetes</taxon>
        <taxon>Pleosporomycetidae</taxon>
        <taxon>Mytilinidiales</taxon>
        <taxon>Argynnaceae</taxon>
        <taxon>Lepidopterella</taxon>
    </lineage>
</organism>
<protein>
    <submittedName>
        <fullName evidence="4">NAD(P)-binding protein</fullName>
    </submittedName>
</protein>
<dbReference type="Proteomes" id="UP000250266">
    <property type="component" value="Unassembled WGS sequence"/>
</dbReference>
<dbReference type="PANTHER" id="PTHR24321">
    <property type="entry name" value="DEHYDROGENASES, SHORT CHAIN"/>
    <property type="match status" value="1"/>
</dbReference>
<dbReference type="PRINTS" id="PR00080">
    <property type="entry name" value="SDRFAMILY"/>
</dbReference>
<proteinExistence type="inferred from homology"/>
<dbReference type="CDD" id="cd05233">
    <property type="entry name" value="SDR_c"/>
    <property type="match status" value="1"/>
</dbReference>
<dbReference type="Gene3D" id="3.40.50.720">
    <property type="entry name" value="NAD(P)-binding Rossmann-like Domain"/>
    <property type="match status" value="1"/>
</dbReference>